<evidence type="ECO:0000259" key="1">
    <source>
        <dbReference type="PROSITE" id="PS50181"/>
    </source>
</evidence>
<organism evidence="2 3">
    <name type="scientific">Phellinidium pouzarii</name>
    <dbReference type="NCBI Taxonomy" id="167371"/>
    <lineage>
        <taxon>Eukaryota</taxon>
        <taxon>Fungi</taxon>
        <taxon>Dikarya</taxon>
        <taxon>Basidiomycota</taxon>
        <taxon>Agaricomycotina</taxon>
        <taxon>Agaricomycetes</taxon>
        <taxon>Hymenochaetales</taxon>
        <taxon>Hymenochaetaceae</taxon>
        <taxon>Phellinidium</taxon>
    </lineage>
</organism>
<proteinExistence type="predicted"/>
<reference evidence="2 3" key="1">
    <citation type="submission" date="2019-02" db="EMBL/GenBank/DDBJ databases">
        <title>Genome sequencing of the rare red list fungi Phellinidium pouzarii.</title>
        <authorList>
            <person name="Buettner E."/>
            <person name="Kellner H."/>
        </authorList>
    </citation>
    <scope>NUCLEOTIDE SEQUENCE [LARGE SCALE GENOMIC DNA]</scope>
    <source>
        <strain evidence="2 3">DSM 108285</strain>
    </source>
</reference>
<feature type="domain" description="F-box" evidence="1">
    <location>
        <begin position="1"/>
        <end position="48"/>
    </location>
</feature>
<dbReference type="InterPro" id="IPR036047">
    <property type="entry name" value="F-box-like_dom_sf"/>
</dbReference>
<comment type="caution">
    <text evidence="2">The sequence shown here is derived from an EMBL/GenBank/DDBJ whole genome shotgun (WGS) entry which is preliminary data.</text>
</comment>
<name>A0A4S4L6R5_9AGAM</name>
<dbReference type="Proteomes" id="UP000308199">
    <property type="component" value="Unassembled WGS sequence"/>
</dbReference>
<evidence type="ECO:0000313" key="3">
    <source>
        <dbReference type="Proteomes" id="UP000308199"/>
    </source>
</evidence>
<dbReference type="SUPFAM" id="SSF81383">
    <property type="entry name" value="F-box domain"/>
    <property type="match status" value="1"/>
</dbReference>
<protein>
    <recommendedName>
        <fullName evidence="1">F-box domain-containing protein</fullName>
    </recommendedName>
</protein>
<evidence type="ECO:0000313" key="2">
    <source>
        <dbReference type="EMBL" id="THH07094.1"/>
    </source>
</evidence>
<gene>
    <name evidence="2" type="ORF">EW145_g3628</name>
</gene>
<dbReference type="AlphaFoldDB" id="A0A4S4L6R5"/>
<dbReference type="Pfam" id="PF12937">
    <property type="entry name" value="F-box-like"/>
    <property type="match status" value="1"/>
</dbReference>
<sequence>MLSDLPLEIVEQILSWSTLVAIARFAQTCRVYHSLIYEARDQHLWRTLFLADLGVFRVDDPRKCRTPLGEPLVPPGVDFDWRSGLQRRVLAETIIAKPASCNADELNVVLATLVGMALNTPPATAAYTSSEISLNLVWLAAQSGLGAFLEYWHARRHTLTPEQRQRLAHLHTLFGLTTSDFSPAHRVESRAYVYDMCKYRAENEWGPFRLDGSVNWEHLLAVQHVMAMYIVMPPKDLVNFTTGFLPYCQTELPGKQTSSVRYDDWAGVEGTYTCSFCFIDHRVLLEFNEQEVSDNEPRDTSLFEASEFLEVFRSFPVSMHITGTNANPRHPTRPDIFFKGNVHNMHTMVGTVRVAEDDTIRWSFTSGEDDQMIWSSEGVQIGAGDPVGPFWLRKHTAEVSGD</sequence>
<keyword evidence="3" id="KW-1185">Reference proteome</keyword>
<dbReference type="OrthoDB" id="3226064at2759"/>
<dbReference type="EMBL" id="SGPK01000160">
    <property type="protein sequence ID" value="THH07094.1"/>
    <property type="molecule type" value="Genomic_DNA"/>
</dbReference>
<dbReference type="InterPro" id="IPR001810">
    <property type="entry name" value="F-box_dom"/>
</dbReference>
<dbReference type="Gene3D" id="1.20.1280.50">
    <property type="match status" value="1"/>
</dbReference>
<accession>A0A4S4L6R5</accession>
<dbReference type="PROSITE" id="PS50181">
    <property type="entry name" value="FBOX"/>
    <property type="match status" value="1"/>
</dbReference>